<feature type="compositionally biased region" description="Basic residues" evidence="1">
    <location>
        <begin position="15"/>
        <end position="34"/>
    </location>
</feature>
<protein>
    <submittedName>
        <fullName evidence="2">Uncharacterized protein</fullName>
    </submittedName>
</protein>
<sequence>MRREKLKVSKEDEKRRRKQQRAARRTNKARARRKTREEQDEAEVSGEVMRQGEDGRREDRVGPVTRGERTIM</sequence>
<accession>A0AA40FTY4</accession>
<dbReference type="Proteomes" id="UP001177670">
    <property type="component" value="Unassembled WGS sequence"/>
</dbReference>
<reference evidence="2" key="1">
    <citation type="submission" date="2021-10" db="EMBL/GenBank/DDBJ databases">
        <title>Melipona bicolor Genome sequencing and assembly.</title>
        <authorList>
            <person name="Araujo N.S."/>
            <person name="Arias M.C."/>
        </authorList>
    </citation>
    <scope>NUCLEOTIDE SEQUENCE</scope>
    <source>
        <strain evidence="2">USP_2M_L1-L4_2017</strain>
        <tissue evidence="2">Whole body</tissue>
    </source>
</reference>
<comment type="caution">
    <text evidence="2">The sequence shown here is derived from an EMBL/GenBank/DDBJ whole genome shotgun (WGS) entry which is preliminary data.</text>
</comment>
<keyword evidence="3" id="KW-1185">Reference proteome</keyword>
<dbReference type="EMBL" id="JAHYIQ010000016">
    <property type="protein sequence ID" value="KAK1125242.1"/>
    <property type="molecule type" value="Genomic_DNA"/>
</dbReference>
<organism evidence="2 3">
    <name type="scientific">Melipona bicolor</name>
    <dbReference type="NCBI Taxonomy" id="60889"/>
    <lineage>
        <taxon>Eukaryota</taxon>
        <taxon>Metazoa</taxon>
        <taxon>Ecdysozoa</taxon>
        <taxon>Arthropoda</taxon>
        <taxon>Hexapoda</taxon>
        <taxon>Insecta</taxon>
        <taxon>Pterygota</taxon>
        <taxon>Neoptera</taxon>
        <taxon>Endopterygota</taxon>
        <taxon>Hymenoptera</taxon>
        <taxon>Apocrita</taxon>
        <taxon>Aculeata</taxon>
        <taxon>Apoidea</taxon>
        <taxon>Anthophila</taxon>
        <taxon>Apidae</taxon>
        <taxon>Melipona</taxon>
    </lineage>
</organism>
<feature type="region of interest" description="Disordered" evidence="1">
    <location>
        <begin position="1"/>
        <end position="72"/>
    </location>
</feature>
<gene>
    <name evidence="2" type="ORF">K0M31_005615</name>
</gene>
<evidence type="ECO:0000256" key="1">
    <source>
        <dbReference type="SAM" id="MobiDB-lite"/>
    </source>
</evidence>
<evidence type="ECO:0000313" key="2">
    <source>
        <dbReference type="EMBL" id="KAK1125242.1"/>
    </source>
</evidence>
<dbReference type="AlphaFoldDB" id="A0AA40FTY4"/>
<feature type="compositionally biased region" description="Basic and acidic residues" evidence="1">
    <location>
        <begin position="1"/>
        <end position="14"/>
    </location>
</feature>
<name>A0AA40FTY4_9HYME</name>
<proteinExistence type="predicted"/>
<evidence type="ECO:0000313" key="3">
    <source>
        <dbReference type="Proteomes" id="UP001177670"/>
    </source>
</evidence>
<feature type="compositionally biased region" description="Basic and acidic residues" evidence="1">
    <location>
        <begin position="50"/>
        <end position="72"/>
    </location>
</feature>